<dbReference type="AlphaFoldDB" id="A0A133VJS4"/>
<dbReference type="Proteomes" id="UP000070263">
    <property type="component" value="Unassembled WGS sequence"/>
</dbReference>
<proteinExistence type="predicted"/>
<gene>
    <name evidence="1" type="ORF">AKJ51_03190</name>
</gene>
<comment type="caution">
    <text evidence="1">The sequence shown here is derived from an EMBL/GenBank/DDBJ whole genome shotgun (WGS) entry which is preliminary data.</text>
</comment>
<accession>A0A133VJS4</accession>
<evidence type="ECO:0000313" key="1">
    <source>
        <dbReference type="EMBL" id="KXB06680.1"/>
    </source>
</evidence>
<name>A0A133VJS4_9EURY</name>
<keyword evidence="2" id="KW-1185">Reference proteome</keyword>
<sequence>MKIPNSELVKRVIKQVIKKEGVIRSQEQLGKDVESELKRIDNEFQISERRARRIALEIPEVEVTIETRKSEGKRPENCPACGEELKSLYAENLENERIQVGFKCENCGYSGDVGAFTPMRYEFRYIKKD</sequence>
<evidence type="ECO:0000313" key="2">
    <source>
        <dbReference type="Proteomes" id="UP000070263"/>
    </source>
</evidence>
<dbReference type="EMBL" id="LHYE01000035">
    <property type="protein sequence ID" value="KXB06680.1"/>
    <property type="molecule type" value="Genomic_DNA"/>
</dbReference>
<organism evidence="1 2">
    <name type="scientific">candidate division MSBL1 archaeon SCGC-AAA382A20</name>
    <dbReference type="NCBI Taxonomy" id="1698280"/>
    <lineage>
        <taxon>Archaea</taxon>
        <taxon>Methanobacteriati</taxon>
        <taxon>Methanobacteriota</taxon>
        <taxon>candidate division MSBL1</taxon>
    </lineage>
</organism>
<protein>
    <submittedName>
        <fullName evidence="1">Uncharacterized protein</fullName>
    </submittedName>
</protein>
<reference evidence="1 2" key="1">
    <citation type="journal article" date="2016" name="Sci. Rep.">
        <title>Metabolic traits of an uncultured archaeal lineage -MSBL1- from brine pools of the Red Sea.</title>
        <authorList>
            <person name="Mwirichia R."/>
            <person name="Alam I."/>
            <person name="Rashid M."/>
            <person name="Vinu M."/>
            <person name="Ba-Alawi W."/>
            <person name="Anthony Kamau A."/>
            <person name="Kamanda Ngugi D."/>
            <person name="Goker M."/>
            <person name="Klenk H.P."/>
            <person name="Bajic V."/>
            <person name="Stingl U."/>
        </authorList>
    </citation>
    <scope>NUCLEOTIDE SEQUENCE [LARGE SCALE GENOMIC DNA]</scope>
    <source>
        <strain evidence="1">SCGC-AAA382A20</strain>
    </source>
</reference>